<comment type="similarity">
    <text evidence="1">Belongs to the glycosyltransferase GT106 family.</text>
</comment>
<organism evidence="7 8">
    <name type="scientific">Escallonia rubra</name>
    <dbReference type="NCBI Taxonomy" id="112253"/>
    <lineage>
        <taxon>Eukaryota</taxon>
        <taxon>Viridiplantae</taxon>
        <taxon>Streptophyta</taxon>
        <taxon>Embryophyta</taxon>
        <taxon>Tracheophyta</taxon>
        <taxon>Spermatophyta</taxon>
        <taxon>Magnoliopsida</taxon>
        <taxon>eudicotyledons</taxon>
        <taxon>Gunneridae</taxon>
        <taxon>Pentapetalae</taxon>
        <taxon>asterids</taxon>
        <taxon>campanulids</taxon>
        <taxon>Escalloniales</taxon>
        <taxon>Escalloniaceae</taxon>
        <taxon>Escallonia</taxon>
    </lineage>
</organism>
<name>A0AA88RPB0_9ASTE</name>
<dbReference type="InterPro" id="IPR024709">
    <property type="entry name" value="FucosylTrfase_pln"/>
</dbReference>
<protein>
    <recommendedName>
        <fullName evidence="6">O-fucosyltransferase family protein</fullName>
    </recommendedName>
</protein>
<keyword evidence="4" id="KW-0294">Fucose metabolism</keyword>
<evidence type="ECO:0000313" key="8">
    <source>
        <dbReference type="Proteomes" id="UP001187471"/>
    </source>
</evidence>
<gene>
    <name evidence="7" type="ORF">RJ640_019254</name>
</gene>
<dbReference type="EMBL" id="JAVXUO010001371">
    <property type="protein sequence ID" value="KAK2982976.1"/>
    <property type="molecule type" value="Genomic_DNA"/>
</dbReference>
<reference evidence="7" key="1">
    <citation type="submission" date="2022-12" db="EMBL/GenBank/DDBJ databases">
        <title>Draft genome assemblies for two species of Escallonia (Escalloniales).</title>
        <authorList>
            <person name="Chanderbali A."/>
            <person name="Dervinis C."/>
            <person name="Anghel I."/>
            <person name="Soltis D."/>
            <person name="Soltis P."/>
            <person name="Zapata F."/>
        </authorList>
    </citation>
    <scope>NUCLEOTIDE SEQUENCE</scope>
    <source>
        <strain evidence="7">UCBG92.1500</strain>
        <tissue evidence="7">Leaf</tissue>
    </source>
</reference>
<evidence type="ECO:0000313" key="7">
    <source>
        <dbReference type="EMBL" id="KAK2982976.1"/>
    </source>
</evidence>
<dbReference type="PANTHER" id="PTHR31288">
    <property type="entry name" value="O-FUCOSYLTRANSFERASE FAMILY PROTEIN"/>
    <property type="match status" value="1"/>
</dbReference>
<dbReference type="AlphaFoldDB" id="A0AA88RPB0"/>
<dbReference type="GO" id="GO:0016757">
    <property type="term" value="F:glycosyltransferase activity"/>
    <property type="evidence" value="ECO:0007669"/>
    <property type="project" value="UniProtKB-KW"/>
</dbReference>
<keyword evidence="5" id="KW-0119">Carbohydrate metabolism</keyword>
<accession>A0AA88RPB0</accession>
<keyword evidence="8" id="KW-1185">Reference proteome</keyword>
<dbReference type="Proteomes" id="UP001187471">
    <property type="component" value="Unassembled WGS sequence"/>
</dbReference>
<sequence length="410" mass="46108">MAVDMRQVMAAFLTVSMFMMLGNMIKRDHFDSALAKAPPTSSVQFDVMKVSKQSHIQLSSWSRSPWKENSKALKSCWNKPLLGREKSKGFIIFSLTDGPEYHVAQIADAMVVARYLGATLVLPDIIGKKGDRRKFGEFYDVNKFVRSLDGVIKVAKHQPAEVPSGKVVVVRVPNMVSKDYVATNLESLFRRKGKLRVTSYFPSLNRTRAEGTEHMTPYSCLAMFDTLHLQSRLQEVVDSAIEKLQVSSRKSNGQFIAVDLSAEKYLESGATGRKSCYNALEIGQFLLKIGFHRDVTIYVTQSGWNRSFDQLRDIFPNTYTKEDILPEDEKAKLNSQSSEFGRIIDFHICSQSDVFVPAFDSLFFKNVVGRRIASGKTQVLVPAKLSSASVSDYTSPYISKKSHFAYSCFC</sequence>
<evidence type="ECO:0000256" key="3">
    <source>
        <dbReference type="ARBA" id="ARBA00022679"/>
    </source>
</evidence>
<evidence type="ECO:0000256" key="4">
    <source>
        <dbReference type="ARBA" id="ARBA00023253"/>
    </source>
</evidence>
<comment type="caution">
    <text evidence="7">The sequence shown here is derived from an EMBL/GenBank/DDBJ whole genome shotgun (WGS) entry which is preliminary data.</text>
</comment>
<dbReference type="Gene3D" id="3.40.50.11350">
    <property type="match status" value="1"/>
</dbReference>
<evidence type="ECO:0000256" key="5">
    <source>
        <dbReference type="ARBA" id="ARBA00023277"/>
    </source>
</evidence>
<evidence type="ECO:0000256" key="6">
    <source>
        <dbReference type="ARBA" id="ARBA00030350"/>
    </source>
</evidence>
<proteinExistence type="inferred from homology"/>
<evidence type="ECO:0000256" key="2">
    <source>
        <dbReference type="ARBA" id="ARBA00022676"/>
    </source>
</evidence>
<dbReference type="InterPro" id="IPR019378">
    <property type="entry name" value="GDP-Fuc_O-FucTrfase"/>
</dbReference>
<dbReference type="PANTHER" id="PTHR31288:SF5">
    <property type="entry name" value="PROTEIN MANNAN SYNTHESIS-RELATED 1"/>
    <property type="match status" value="1"/>
</dbReference>
<keyword evidence="3" id="KW-0808">Transferase</keyword>
<dbReference type="GO" id="GO:0006004">
    <property type="term" value="P:fucose metabolic process"/>
    <property type="evidence" value="ECO:0007669"/>
    <property type="project" value="UniProtKB-KW"/>
</dbReference>
<dbReference type="Pfam" id="PF10250">
    <property type="entry name" value="O-FucT"/>
    <property type="match status" value="1"/>
</dbReference>
<evidence type="ECO:0000256" key="1">
    <source>
        <dbReference type="ARBA" id="ARBA00007737"/>
    </source>
</evidence>
<keyword evidence="2" id="KW-0328">Glycosyltransferase</keyword>